<evidence type="ECO:0000313" key="2">
    <source>
        <dbReference type="Proteomes" id="UP000240261"/>
    </source>
</evidence>
<protein>
    <submittedName>
        <fullName evidence="1">Uncharacterized protein</fullName>
    </submittedName>
</protein>
<accession>A0A2P1JYB7</accession>
<name>A0A2P1JYB7_9CAUD</name>
<reference evidence="1 2" key="1">
    <citation type="submission" date="2018-02" db="EMBL/GenBank/DDBJ databases">
        <authorList>
            <person name="Aull H.G."/>
            <person name="Garlena R.A."/>
            <person name="Russell D.A."/>
            <person name="Pop W.H."/>
            <person name="Jacobs-Sera D."/>
            <person name="Hatfull G.F."/>
        </authorList>
    </citation>
    <scope>NUCLEOTIDE SEQUENCE [LARGE SCALE GENOMIC DNA]</scope>
</reference>
<organism evidence="1 2">
    <name type="scientific">Gordonia phage Gravy</name>
    <dbReference type="NCBI Taxonomy" id="2094133"/>
    <lineage>
        <taxon>Viruses</taxon>
        <taxon>Duplodnaviria</taxon>
        <taxon>Heunggongvirae</taxon>
        <taxon>Uroviricota</taxon>
        <taxon>Caudoviricetes</taxon>
        <taxon>Deejayvirinae</taxon>
        <taxon>Tanisvirus</taxon>
        <taxon>Tanisvirus tanis</taxon>
    </lineage>
</organism>
<sequence>MPNLTAKSAKNGENLKSLPNRYQILGSFGPCEEKVET</sequence>
<gene>
    <name evidence="1" type="primary">88</name>
    <name evidence="1" type="ORF">PBI_GRAVY_88</name>
</gene>
<dbReference type="EMBL" id="MG962368">
    <property type="protein sequence ID" value="AVO25327.1"/>
    <property type="molecule type" value="Genomic_DNA"/>
</dbReference>
<dbReference type="Proteomes" id="UP000240261">
    <property type="component" value="Segment"/>
</dbReference>
<evidence type="ECO:0000313" key="1">
    <source>
        <dbReference type="EMBL" id="AVO25327.1"/>
    </source>
</evidence>
<proteinExistence type="predicted"/>